<dbReference type="GO" id="GO:0000428">
    <property type="term" value="C:DNA-directed RNA polymerase complex"/>
    <property type="evidence" value="ECO:0007669"/>
    <property type="project" value="UniProtKB-KW"/>
</dbReference>
<gene>
    <name evidence="1" type="primary">POLR1B</name>
    <name evidence="1" type="ORF">AMECASPLE_038524</name>
</gene>
<reference evidence="1 2" key="1">
    <citation type="submission" date="2021-06" db="EMBL/GenBank/DDBJ databases">
        <authorList>
            <person name="Palmer J.M."/>
        </authorList>
    </citation>
    <scope>NUCLEOTIDE SEQUENCE [LARGE SCALE GENOMIC DNA]</scope>
    <source>
        <strain evidence="1 2">AS_MEX2019</strain>
        <tissue evidence="1">Muscle</tissue>
    </source>
</reference>
<evidence type="ECO:0000313" key="1">
    <source>
        <dbReference type="EMBL" id="MEQ2297811.1"/>
    </source>
</evidence>
<evidence type="ECO:0000313" key="2">
    <source>
        <dbReference type="Proteomes" id="UP001469553"/>
    </source>
</evidence>
<keyword evidence="1" id="KW-0240">DNA-directed RNA polymerase</keyword>
<dbReference type="EMBL" id="JAHRIP010044794">
    <property type="protein sequence ID" value="MEQ2297811.1"/>
    <property type="molecule type" value="Genomic_DNA"/>
</dbReference>
<name>A0ABV0YWJ7_9TELE</name>
<keyword evidence="1" id="KW-0804">Transcription</keyword>
<dbReference type="InterPro" id="IPR037034">
    <property type="entry name" value="RNA_pol_Rpb2_2_sf"/>
</dbReference>
<proteinExistence type="predicted"/>
<organism evidence="1 2">
    <name type="scientific">Ameca splendens</name>
    <dbReference type="NCBI Taxonomy" id="208324"/>
    <lineage>
        <taxon>Eukaryota</taxon>
        <taxon>Metazoa</taxon>
        <taxon>Chordata</taxon>
        <taxon>Craniata</taxon>
        <taxon>Vertebrata</taxon>
        <taxon>Euteleostomi</taxon>
        <taxon>Actinopterygii</taxon>
        <taxon>Neopterygii</taxon>
        <taxon>Teleostei</taxon>
        <taxon>Neoteleostei</taxon>
        <taxon>Acanthomorphata</taxon>
        <taxon>Ovalentaria</taxon>
        <taxon>Atherinomorphae</taxon>
        <taxon>Cyprinodontiformes</taxon>
        <taxon>Goodeidae</taxon>
        <taxon>Ameca</taxon>
    </lineage>
</organism>
<dbReference type="Proteomes" id="UP001469553">
    <property type="component" value="Unassembled WGS sequence"/>
</dbReference>
<accession>A0ABV0YWJ7</accession>
<dbReference type="SUPFAM" id="SSF64484">
    <property type="entry name" value="beta and beta-prime subunits of DNA dependent RNA-polymerase"/>
    <property type="match status" value="1"/>
</dbReference>
<comment type="caution">
    <text evidence="1">The sequence shown here is derived from an EMBL/GenBank/DDBJ whole genome shotgun (WGS) entry which is preliminary data.</text>
</comment>
<protein>
    <submittedName>
        <fullName evidence="1">DNA-directed RNA polymerase I subunit RPA2</fullName>
    </submittedName>
</protein>
<sequence length="127" mass="14533">MCVLYSECICIHLKSDLEKFYLLCLVTRKLFTYAKQECMEENPDSLMCQEVLTPGQLYLMFLKEKMTAWLSSVKLCFDKRGSKLSGGWSTENVMKMLNMGSDLTKPFEYLMATGSLHSKTGTDTRTP</sequence>
<dbReference type="Gene3D" id="3.90.1110.10">
    <property type="entry name" value="RNA polymerase Rpb2, domain 2"/>
    <property type="match status" value="1"/>
</dbReference>
<keyword evidence="2" id="KW-1185">Reference proteome</keyword>